<dbReference type="EMBL" id="BAAAFH010000003">
    <property type="protein sequence ID" value="GAA0874042.1"/>
    <property type="molecule type" value="Genomic_DNA"/>
</dbReference>
<dbReference type="RefSeq" id="WP_343784686.1">
    <property type="nucleotide sequence ID" value="NZ_BAAAFH010000003.1"/>
</dbReference>
<proteinExistence type="predicted"/>
<evidence type="ECO:0000256" key="1">
    <source>
        <dbReference type="SAM" id="SignalP"/>
    </source>
</evidence>
<evidence type="ECO:0008006" key="4">
    <source>
        <dbReference type="Google" id="ProtNLM"/>
    </source>
</evidence>
<comment type="caution">
    <text evidence="2">The sequence shown here is derived from an EMBL/GenBank/DDBJ whole genome shotgun (WGS) entry which is preliminary data.</text>
</comment>
<keyword evidence="3" id="KW-1185">Reference proteome</keyword>
<reference evidence="3" key="1">
    <citation type="journal article" date="2019" name="Int. J. Syst. Evol. Microbiol.">
        <title>The Global Catalogue of Microorganisms (GCM) 10K type strain sequencing project: providing services to taxonomists for standard genome sequencing and annotation.</title>
        <authorList>
            <consortium name="The Broad Institute Genomics Platform"/>
            <consortium name="The Broad Institute Genome Sequencing Center for Infectious Disease"/>
            <person name="Wu L."/>
            <person name="Ma J."/>
        </authorList>
    </citation>
    <scope>NUCLEOTIDE SEQUENCE [LARGE SCALE GENOMIC DNA]</scope>
    <source>
        <strain evidence="3">JCM 16083</strain>
    </source>
</reference>
<dbReference type="Proteomes" id="UP001501126">
    <property type="component" value="Unassembled WGS sequence"/>
</dbReference>
<accession>A0ABP3Y041</accession>
<protein>
    <recommendedName>
        <fullName evidence="4">DUF4270 family protein</fullName>
    </recommendedName>
</protein>
<gene>
    <name evidence="2" type="ORF">GCM10009118_04500</name>
</gene>
<evidence type="ECO:0000313" key="2">
    <source>
        <dbReference type="EMBL" id="GAA0874042.1"/>
    </source>
</evidence>
<dbReference type="Pfam" id="PF14092">
    <property type="entry name" value="DUF4270"/>
    <property type="match status" value="1"/>
</dbReference>
<feature type="chain" id="PRO_5046100882" description="DUF4270 family protein" evidence="1">
    <location>
        <begin position="29"/>
        <end position="437"/>
    </location>
</feature>
<feature type="signal peptide" evidence="1">
    <location>
        <begin position="1"/>
        <end position="28"/>
    </location>
</feature>
<dbReference type="InterPro" id="IPR025366">
    <property type="entry name" value="DUF4270"/>
</dbReference>
<sequence length="437" mass="48972">MKNQIKEMKWRRVVKLSAFLLLIVSVVAACKKPENTIGKEVYDPEALLDADGVDTFQLITYCELDDSVISSGTNNVLLGSYNDPVFGEVDAGFYSQFRLPTNNPDFGNIGDIVVDSVVLSLEYDDHYGEVTAPQTYRVYRMQEDLYLDTLYYNFQDKLTEATSLVPMGREVIQPKPGEEVMLANDTLDPQLRIPLETSFGWEIINASQNGTLVDNATFLETFKGLYITTENGPWTQGEGSILMLDLTDPQSLITLYYTQAGEQKEYTLLANSSCAYYNRLKFSNAGSKSRLVLDNPDLGMYEFYAQSGLIRAKIDFPSVKDINSKAVVHRAILYLPVSYFTGGEFFPSLVTRAMADVGGVGDNVGIVEGEYNNTFKRYTFALTNYVQDLVKEEGFATEFGVKIAPYSFGGSTERIVFNGPWTTNKEKPKLVITYTEY</sequence>
<evidence type="ECO:0000313" key="3">
    <source>
        <dbReference type="Proteomes" id="UP001501126"/>
    </source>
</evidence>
<name>A0ABP3Y041_9FLAO</name>
<organism evidence="2 3">
    <name type="scientific">Wandonia haliotis</name>
    <dbReference type="NCBI Taxonomy" id="574963"/>
    <lineage>
        <taxon>Bacteria</taxon>
        <taxon>Pseudomonadati</taxon>
        <taxon>Bacteroidota</taxon>
        <taxon>Flavobacteriia</taxon>
        <taxon>Flavobacteriales</taxon>
        <taxon>Crocinitomicaceae</taxon>
        <taxon>Wandonia</taxon>
    </lineage>
</organism>
<dbReference type="PROSITE" id="PS51257">
    <property type="entry name" value="PROKAR_LIPOPROTEIN"/>
    <property type="match status" value="1"/>
</dbReference>
<keyword evidence="1" id="KW-0732">Signal</keyword>